<protein>
    <submittedName>
        <fullName evidence="1">Uncharacterized protein</fullName>
    </submittedName>
</protein>
<reference evidence="1" key="1">
    <citation type="submission" date="2022-10" db="EMBL/GenBank/DDBJ databases">
        <title>Complete genome sequence resource for Xanthomonas hortorum isolated from Greek Oregano.</title>
        <authorList>
            <person name="Gonzalez-Tobon J."/>
            <person name="Helmann T.C."/>
            <person name="Daughtrey M."/>
            <person name="Stodghill P.V."/>
            <person name="Filiatrault M.J."/>
        </authorList>
    </citation>
    <scope>NUCLEOTIDE SEQUENCE</scope>
    <source>
        <strain evidence="1">Oregano 108</strain>
    </source>
</reference>
<name>A0AA47ERI1_9XANT</name>
<proteinExistence type="predicted"/>
<dbReference type="Proteomes" id="UP001164737">
    <property type="component" value="Chromosome"/>
</dbReference>
<dbReference type="RefSeq" id="WP_268211563.1">
    <property type="nucleotide sequence ID" value="NZ_CP107241.1"/>
</dbReference>
<accession>A0AA47ERI1</accession>
<dbReference type="AlphaFoldDB" id="A0AA47ERI1"/>
<evidence type="ECO:0000313" key="2">
    <source>
        <dbReference type="Proteomes" id="UP001164737"/>
    </source>
</evidence>
<sequence>MNTDVQVNNRKALIESRSQSRLIHQARKQSLQVLKTQQAQISSQIRVIKKFCDDLSDSSGRGAWIAANTAREIAEIIALTKANKPLSAVEKIKSLRFQRLPPEDVFDRWKKIAGSYVSEIRQKSVGYVALGKV</sequence>
<dbReference type="EMBL" id="CP107241">
    <property type="protein sequence ID" value="WAH62352.1"/>
    <property type="molecule type" value="Genomic_DNA"/>
</dbReference>
<gene>
    <name evidence="1" type="ORF">OEG85_12440</name>
</gene>
<organism evidence="1 2">
    <name type="scientific">Xanthomonas hortorum</name>
    <dbReference type="NCBI Taxonomy" id="56454"/>
    <lineage>
        <taxon>Bacteria</taxon>
        <taxon>Pseudomonadati</taxon>
        <taxon>Pseudomonadota</taxon>
        <taxon>Gammaproteobacteria</taxon>
        <taxon>Lysobacterales</taxon>
        <taxon>Lysobacteraceae</taxon>
        <taxon>Xanthomonas</taxon>
    </lineage>
</organism>
<evidence type="ECO:0000313" key="1">
    <source>
        <dbReference type="EMBL" id="WAH62352.1"/>
    </source>
</evidence>